<dbReference type="Pfam" id="PF13411">
    <property type="entry name" value="MerR_1"/>
    <property type="match status" value="1"/>
</dbReference>
<evidence type="ECO:0000313" key="3">
    <source>
        <dbReference type="EMBL" id="MCE7008640.1"/>
    </source>
</evidence>
<dbReference type="PANTHER" id="PTHR30204:SF93">
    <property type="entry name" value="HTH MERR-TYPE DOMAIN-CONTAINING PROTEIN"/>
    <property type="match status" value="1"/>
</dbReference>
<organism evidence="3 4">
    <name type="scientific">Kibdelosporangium philippinense</name>
    <dbReference type="NCBI Taxonomy" id="211113"/>
    <lineage>
        <taxon>Bacteria</taxon>
        <taxon>Bacillati</taxon>
        <taxon>Actinomycetota</taxon>
        <taxon>Actinomycetes</taxon>
        <taxon>Pseudonocardiales</taxon>
        <taxon>Pseudonocardiaceae</taxon>
        <taxon>Kibdelosporangium</taxon>
    </lineage>
</organism>
<keyword evidence="1" id="KW-0238">DNA-binding</keyword>
<evidence type="ECO:0000259" key="2">
    <source>
        <dbReference type="PROSITE" id="PS50937"/>
    </source>
</evidence>
<reference evidence="3 4" key="1">
    <citation type="submission" date="2021-12" db="EMBL/GenBank/DDBJ databases">
        <title>Genome sequence of Kibdelosporangium philippinense ATCC 49844.</title>
        <authorList>
            <person name="Fedorov E.A."/>
            <person name="Omeragic M."/>
            <person name="Shalygina K.F."/>
            <person name="Maclea K.S."/>
        </authorList>
    </citation>
    <scope>NUCLEOTIDE SEQUENCE [LARGE SCALE GENOMIC DNA]</scope>
    <source>
        <strain evidence="3 4">ATCC 49844</strain>
    </source>
</reference>
<comment type="caution">
    <text evidence="3">The sequence shown here is derived from an EMBL/GenBank/DDBJ whole genome shotgun (WGS) entry which is preliminary data.</text>
</comment>
<protein>
    <submittedName>
        <fullName evidence="3">MerR family transcriptional regulator</fullName>
    </submittedName>
</protein>
<feature type="domain" description="HTH merR-type" evidence="2">
    <location>
        <begin position="1"/>
        <end position="71"/>
    </location>
</feature>
<dbReference type="EMBL" id="JAJVCN010000003">
    <property type="protein sequence ID" value="MCE7008640.1"/>
    <property type="molecule type" value="Genomic_DNA"/>
</dbReference>
<dbReference type="SUPFAM" id="SSF46955">
    <property type="entry name" value="Putative DNA-binding domain"/>
    <property type="match status" value="1"/>
</dbReference>
<name>A0ABS8ZLH1_9PSEU</name>
<evidence type="ECO:0000313" key="4">
    <source>
        <dbReference type="Proteomes" id="UP001521150"/>
    </source>
</evidence>
<dbReference type="PANTHER" id="PTHR30204">
    <property type="entry name" value="REDOX-CYCLING DRUG-SENSING TRANSCRIPTIONAL ACTIVATOR SOXR"/>
    <property type="match status" value="1"/>
</dbReference>
<proteinExistence type="predicted"/>
<evidence type="ECO:0000256" key="1">
    <source>
        <dbReference type="ARBA" id="ARBA00023125"/>
    </source>
</evidence>
<dbReference type="SMART" id="SM00422">
    <property type="entry name" value="HTH_MERR"/>
    <property type="match status" value="1"/>
</dbReference>
<sequence length="252" mass="27705">MADYRIDDLARVSGTTVRNIRVYQDRGLLPPPIRRGRTAIYTDAHLSRLRLVTNMLGRGYAFAQIAEMLAAWEAGRSLADVLGLEEAMGVPWSSELPTPITVRELRRMFGNQLTPSNTRKALELGLLRRQGMGFVVPSPQLLEAGYELVKLGVPLDEVIELAGVLQREVDHVAGLMVGLVRQYVLDPKGEDWLPSGDEVPYYADVLRRLPPVVISALTAAVARSTARVIPDMVGDRLEALIKSGKSTPSNPI</sequence>
<gene>
    <name evidence="3" type="ORF">LWC34_38375</name>
</gene>
<accession>A0ABS8ZLH1</accession>
<dbReference type="RefSeq" id="WP_233730119.1">
    <property type="nucleotide sequence ID" value="NZ_JAJVCN010000003.1"/>
</dbReference>
<dbReference type="InterPro" id="IPR009061">
    <property type="entry name" value="DNA-bd_dom_put_sf"/>
</dbReference>
<keyword evidence="4" id="KW-1185">Reference proteome</keyword>
<dbReference type="Proteomes" id="UP001521150">
    <property type="component" value="Unassembled WGS sequence"/>
</dbReference>
<dbReference type="PROSITE" id="PS50937">
    <property type="entry name" value="HTH_MERR_2"/>
    <property type="match status" value="1"/>
</dbReference>
<dbReference type="InterPro" id="IPR000551">
    <property type="entry name" value="MerR-type_HTH_dom"/>
</dbReference>
<dbReference type="Gene3D" id="1.10.1660.10">
    <property type="match status" value="1"/>
</dbReference>
<dbReference type="InterPro" id="IPR047057">
    <property type="entry name" value="MerR_fam"/>
</dbReference>